<dbReference type="AlphaFoldDB" id="A0A8H5BVC0"/>
<evidence type="ECO:0008006" key="3">
    <source>
        <dbReference type="Google" id="ProtNLM"/>
    </source>
</evidence>
<dbReference type="Gene3D" id="3.80.10.10">
    <property type="entry name" value="Ribonuclease Inhibitor"/>
    <property type="match status" value="1"/>
</dbReference>
<dbReference type="InterPro" id="IPR032675">
    <property type="entry name" value="LRR_dom_sf"/>
</dbReference>
<sequence>MLELPVEIWSHITSFAAHKDLLLMCLVSTLHLHVSRRALAQDIVLDGKKPRNHSENMQSLVDKGLARNVRTLTVRNFDDWMDDDPLACVRSMVNLRALWIRDCKALFINAAEQRSLIKGLPLTRLSSVRISALSGTFRGAQFAIAGLNDLEWKQNRGKFHPTFFSLCKASKPSVYGDIFDLRFPRLVSLKIGPGHEGFHDERHESRADETATAFVKFLMAHVSVEELVLYWDYESTNSPGDMSLPVQLEPMKTSSFLVNLLTIDALPYEGITKFLSAGVSFLQTLTSLHLYQKPVHDRTFIYLMQSFTAYNAQHGPTSICHLRVSIEDARTMDSSTFNTLMEAAAEAFPDLESWASSTPADTVSHIIVSGIALSALVAAFSRFPKLKELLCAVGHRTIDTSLARILVENCPALRCLKCLNSGRLYQVVREAGKTYRLQTGAFNITESDLLIRDDTFRWSAP</sequence>
<protein>
    <recommendedName>
        <fullName evidence="3">F-box domain-containing protein</fullName>
    </recommendedName>
</protein>
<reference evidence="1 2" key="1">
    <citation type="journal article" date="2020" name="ISME J.">
        <title>Uncovering the hidden diversity of litter-decomposition mechanisms in mushroom-forming fungi.</title>
        <authorList>
            <person name="Floudas D."/>
            <person name="Bentzer J."/>
            <person name="Ahren D."/>
            <person name="Johansson T."/>
            <person name="Persson P."/>
            <person name="Tunlid A."/>
        </authorList>
    </citation>
    <scope>NUCLEOTIDE SEQUENCE [LARGE SCALE GENOMIC DNA]</scope>
    <source>
        <strain evidence="1 2">CBS 101986</strain>
    </source>
</reference>
<dbReference type="Proteomes" id="UP000567179">
    <property type="component" value="Unassembled WGS sequence"/>
</dbReference>
<evidence type="ECO:0000313" key="1">
    <source>
        <dbReference type="EMBL" id="KAF5329671.1"/>
    </source>
</evidence>
<proteinExistence type="predicted"/>
<name>A0A8H5BVC0_9AGAR</name>
<keyword evidence="2" id="KW-1185">Reference proteome</keyword>
<gene>
    <name evidence="1" type="ORF">D9619_009447</name>
</gene>
<comment type="caution">
    <text evidence="1">The sequence shown here is derived from an EMBL/GenBank/DDBJ whole genome shotgun (WGS) entry which is preliminary data.</text>
</comment>
<dbReference type="EMBL" id="JAACJJ010000002">
    <property type="protein sequence ID" value="KAF5329671.1"/>
    <property type="molecule type" value="Genomic_DNA"/>
</dbReference>
<organism evidence="1 2">
    <name type="scientific">Psilocybe cf. subviscida</name>
    <dbReference type="NCBI Taxonomy" id="2480587"/>
    <lineage>
        <taxon>Eukaryota</taxon>
        <taxon>Fungi</taxon>
        <taxon>Dikarya</taxon>
        <taxon>Basidiomycota</taxon>
        <taxon>Agaricomycotina</taxon>
        <taxon>Agaricomycetes</taxon>
        <taxon>Agaricomycetidae</taxon>
        <taxon>Agaricales</taxon>
        <taxon>Agaricineae</taxon>
        <taxon>Strophariaceae</taxon>
        <taxon>Psilocybe</taxon>
    </lineage>
</organism>
<evidence type="ECO:0000313" key="2">
    <source>
        <dbReference type="Proteomes" id="UP000567179"/>
    </source>
</evidence>
<accession>A0A8H5BVC0</accession>